<reference evidence="3 4" key="1">
    <citation type="submission" date="2017-02" db="EMBL/GenBank/DDBJ databases">
        <title>Arcobacter caeni sp. nov, a new Arcobacter species isolated from reclaimed water.</title>
        <authorList>
            <person name="Figueras M.J."/>
            <person name="Perez-Cataluna A."/>
            <person name="Salas-Masso N."/>
        </authorList>
    </citation>
    <scope>NUCLEOTIDE SEQUENCE [LARGE SCALE GENOMIC DNA]</scope>
    <source>
        <strain evidence="3 4">RW17-10</strain>
    </source>
</reference>
<dbReference type="EMBL" id="MUXE01000004">
    <property type="protein sequence ID" value="PUE65480.1"/>
    <property type="molecule type" value="Genomic_DNA"/>
</dbReference>
<comment type="caution">
    <text evidence="3">The sequence shown here is derived from an EMBL/GenBank/DDBJ whole genome shotgun (WGS) entry which is preliminary data.</text>
</comment>
<evidence type="ECO:0008006" key="5">
    <source>
        <dbReference type="Google" id="ProtNLM"/>
    </source>
</evidence>
<evidence type="ECO:0000313" key="3">
    <source>
        <dbReference type="EMBL" id="PUE65480.1"/>
    </source>
</evidence>
<keyword evidence="4" id="KW-1185">Reference proteome</keyword>
<evidence type="ECO:0000313" key="4">
    <source>
        <dbReference type="Proteomes" id="UP000251135"/>
    </source>
</evidence>
<evidence type="ECO:0000256" key="1">
    <source>
        <dbReference type="SAM" id="Coils"/>
    </source>
</evidence>
<dbReference type="Proteomes" id="UP000251135">
    <property type="component" value="Unassembled WGS sequence"/>
</dbReference>
<gene>
    <name evidence="3" type="ORF">B0174_03935</name>
</gene>
<feature type="region of interest" description="Disordered" evidence="2">
    <location>
        <begin position="327"/>
        <end position="348"/>
    </location>
</feature>
<feature type="coiled-coil region" evidence="1">
    <location>
        <begin position="386"/>
        <end position="413"/>
    </location>
</feature>
<keyword evidence="1" id="KW-0175">Coiled coil</keyword>
<evidence type="ECO:0000256" key="2">
    <source>
        <dbReference type="SAM" id="MobiDB-lite"/>
    </source>
</evidence>
<protein>
    <recommendedName>
        <fullName evidence="5">TnsE C-terminal domain-containing protein</fullName>
    </recommendedName>
</protein>
<dbReference type="RefSeq" id="WP_108558354.1">
    <property type="nucleotide sequence ID" value="NZ_MUXE01000004.1"/>
</dbReference>
<name>A0A363D2A3_9BACT</name>
<accession>A0A363D2A3</accession>
<sequence>MQEKNKIPYQKMPGNDCNYLVLNYGAAVKIINESSIPNIQVILRRIDINNQYFIKNYRDIIVYIPIPELDEVRIGSVWRKREKVLEKWKFFDDSEYMEDVDFNFDFNINPPQIVKFNEKIDSLNDSLSNIYKINFQNTDQYKIPYFNKTNYTKLISDDNITVLIPCIELFVSAYTPEQKQIKQRLLQFNIDDAINEFINLENSKIENQEYYIGLNKKMEDSNIKFLAYAKFNKTSRNRISKLSSSLELDEGYFIDKCQARYPMVLPYHPTHLFITSDGLWFNEKTFLVQRIYIISIPSDITVSGVIEKEIFKVEKKIYKPKEKEPKPKIVENEEENQNNENGQNSSDEINIIGINSNKQPKKRISLFRIKTQVNIIDENKPKIEILEKEEEKIEFIEDEKTENNKQIDIQNDEEISKKNIENIENVDGSDAKKLTSGDDSRQIKYLLSHCDVETNALFNQITEILNTFKIEKFIVDYKFLDKNFAEVTELKETTFYETLFINKFEKKELKDNWYLLRQRENGELKELGYRGYLLIEIKLADDKYCYLLEIGKKESESIYLGVIFKNINFNKLANKNLAQILRKIVINHGNYSKKDKKEKKFNAVDLGVRYKTYSHKFDEKLNKFINLDNTIKKKMKLLNILKI</sequence>
<dbReference type="AlphaFoldDB" id="A0A363D2A3"/>
<organism evidence="3 4">
    <name type="scientific">Arcobacter caeni</name>
    <dbReference type="NCBI Taxonomy" id="1912877"/>
    <lineage>
        <taxon>Bacteria</taxon>
        <taxon>Pseudomonadati</taxon>
        <taxon>Campylobacterota</taxon>
        <taxon>Epsilonproteobacteria</taxon>
        <taxon>Campylobacterales</taxon>
        <taxon>Arcobacteraceae</taxon>
        <taxon>Arcobacter</taxon>
    </lineage>
</organism>
<proteinExistence type="predicted"/>
<dbReference type="OrthoDB" id="5347747at2"/>